<dbReference type="EMBL" id="VFJB01000004">
    <property type="protein sequence ID" value="KAA0258662.1"/>
    <property type="molecule type" value="Genomic_DNA"/>
</dbReference>
<keyword evidence="4" id="KW-1185">Reference proteome</keyword>
<keyword evidence="1" id="KW-0413">Isomerase</keyword>
<comment type="caution">
    <text evidence="3">The sequence shown here is derived from an EMBL/GenBank/DDBJ whole genome shotgun (WGS) entry which is preliminary data.</text>
</comment>
<dbReference type="InterPro" id="IPR027304">
    <property type="entry name" value="Trigger_fact/SurA_dom_sf"/>
</dbReference>
<dbReference type="InterPro" id="IPR046357">
    <property type="entry name" value="PPIase_dom_sf"/>
</dbReference>
<keyword evidence="1" id="KW-0697">Rotamase</keyword>
<evidence type="ECO:0000256" key="1">
    <source>
        <dbReference type="PROSITE-ProRule" id="PRU00278"/>
    </source>
</evidence>
<evidence type="ECO:0000313" key="4">
    <source>
        <dbReference type="Proteomes" id="UP000322876"/>
    </source>
</evidence>
<evidence type="ECO:0000313" key="3">
    <source>
        <dbReference type="EMBL" id="KAA0258662.1"/>
    </source>
</evidence>
<dbReference type="Pfam" id="PF13145">
    <property type="entry name" value="Rotamase_2"/>
    <property type="match status" value="1"/>
</dbReference>
<name>A0A5A8F8C6_9BACT</name>
<feature type="domain" description="PpiC" evidence="2">
    <location>
        <begin position="179"/>
        <end position="267"/>
    </location>
</feature>
<sequence>MKKVIVILIIIAAFLISCQRKESKEARSGQDNKTLVQSVNDFKNAAIIINGSPYYKEDILNFVYFNFPETSDMDLSNDNLTRLYLDEFINFKLLVEEAVKNNVKIDKKRFEEIIKNVKSLSDESYVINLPISFENYKELFKENLIVKEWVNRLIEKNITVTEEEVRSKYEEFVKKYKPSTRYHVLHIVTLNYNDAKKARMKLLRGKKFSEVAKKYSVGPEKDDGGDLGNIVLDDMPKVFQYIKNLKINRISPIYKSDYGYHIFKVVGKEREQNKSFEVLKPRIYQELYTSKVDKFLNNHVKELRKNAEIKINNPDLNIADSDNSSKSN</sequence>
<evidence type="ECO:0000259" key="2">
    <source>
        <dbReference type="PROSITE" id="PS50198"/>
    </source>
</evidence>
<dbReference type="AlphaFoldDB" id="A0A5A8F8C6"/>
<proteinExistence type="predicted"/>
<dbReference type="PROSITE" id="PS50198">
    <property type="entry name" value="PPIC_PPIASE_2"/>
    <property type="match status" value="1"/>
</dbReference>
<dbReference type="RefSeq" id="WP_149266214.1">
    <property type="nucleotide sequence ID" value="NZ_VFJB01000004.1"/>
</dbReference>
<dbReference type="PANTHER" id="PTHR47245">
    <property type="entry name" value="PEPTIDYLPROLYL ISOMERASE"/>
    <property type="match status" value="1"/>
</dbReference>
<dbReference type="Gene3D" id="1.10.4030.10">
    <property type="entry name" value="Porin chaperone SurA, peptide-binding domain"/>
    <property type="match status" value="1"/>
</dbReference>
<dbReference type="SUPFAM" id="SSF54534">
    <property type="entry name" value="FKBP-like"/>
    <property type="match status" value="1"/>
</dbReference>
<protein>
    <recommendedName>
        <fullName evidence="2">PpiC domain-containing protein</fullName>
    </recommendedName>
</protein>
<accession>A0A5A8F8C6</accession>
<dbReference type="Gene3D" id="3.10.50.40">
    <property type="match status" value="1"/>
</dbReference>
<dbReference type="PROSITE" id="PS51257">
    <property type="entry name" value="PROKAR_LIPOPROTEIN"/>
    <property type="match status" value="1"/>
</dbReference>
<dbReference type="Proteomes" id="UP000322876">
    <property type="component" value="Unassembled WGS sequence"/>
</dbReference>
<dbReference type="InterPro" id="IPR050245">
    <property type="entry name" value="PrsA_foldase"/>
</dbReference>
<dbReference type="OrthoDB" id="250991at2"/>
<dbReference type="SUPFAM" id="SSF109998">
    <property type="entry name" value="Triger factor/SurA peptide-binding domain-like"/>
    <property type="match status" value="1"/>
</dbReference>
<reference evidence="3 4" key="1">
    <citation type="submission" date="2019-06" db="EMBL/GenBank/DDBJ databases">
        <title>Genomic insights into carbon and energy metabolism of Deferribacter autotrophicus revealed new metabolic traits in the phylum Deferribacteres.</title>
        <authorList>
            <person name="Slobodkin A.I."/>
            <person name="Slobodkina G.B."/>
            <person name="Allioux M."/>
            <person name="Alain K."/>
            <person name="Jebbar M."/>
            <person name="Shadrin V."/>
            <person name="Kublanov I.V."/>
            <person name="Toshchakov S.V."/>
            <person name="Bonch-Osmolovskaya E.A."/>
        </authorList>
    </citation>
    <scope>NUCLEOTIDE SEQUENCE [LARGE SCALE GENOMIC DNA]</scope>
    <source>
        <strain evidence="3 4">SL50</strain>
    </source>
</reference>
<dbReference type="PANTHER" id="PTHR47245:SF2">
    <property type="entry name" value="PEPTIDYL-PROLYL CIS-TRANS ISOMERASE HP_0175-RELATED"/>
    <property type="match status" value="1"/>
</dbReference>
<dbReference type="GO" id="GO:0003755">
    <property type="term" value="F:peptidyl-prolyl cis-trans isomerase activity"/>
    <property type="evidence" value="ECO:0007669"/>
    <property type="project" value="UniProtKB-KW"/>
</dbReference>
<organism evidence="3 4">
    <name type="scientific">Deferribacter autotrophicus</name>
    <dbReference type="NCBI Taxonomy" id="500465"/>
    <lineage>
        <taxon>Bacteria</taxon>
        <taxon>Pseudomonadati</taxon>
        <taxon>Deferribacterota</taxon>
        <taxon>Deferribacteres</taxon>
        <taxon>Deferribacterales</taxon>
        <taxon>Deferribacteraceae</taxon>
        <taxon>Deferribacter</taxon>
    </lineage>
</organism>
<dbReference type="InterPro" id="IPR000297">
    <property type="entry name" value="PPIase_PpiC"/>
</dbReference>
<gene>
    <name evidence="3" type="ORF">FHQ18_05760</name>
</gene>